<dbReference type="PATRIC" id="fig|69014.16.peg.564"/>
<evidence type="ECO:0000313" key="2">
    <source>
        <dbReference type="Proteomes" id="UP000000536"/>
    </source>
</evidence>
<protein>
    <submittedName>
        <fullName evidence="1">Uncharacterized protein</fullName>
    </submittedName>
</protein>
<dbReference type="KEGG" id="tko:TK0579"/>
<dbReference type="HOGENOM" id="CLU_2257502_0_0_2"/>
<dbReference type="Proteomes" id="UP000000536">
    <property type="component" value="Chromosome"/>
</dbReference>
<dbReference type="EnsemblBacteria" id="BAD84768">
    <property type="protein sequence ID" value="BAD84768"/>
    <property type="gene ID" value="TK0579"/>
</dbReference>
<reference evidence="1 2" key="1">
    <citation type="journal article" date="2005" name="Genome Res.">
        <title>Complete genome sequence of the hyperthermophilic archaeon Thermococcus kodakaraensis KOD1 and comparison with Pyrococcus genomes.</title>
        <authorList>
            <person name="Fukui T."/>
            <person name="Atomi H."/>
            <person name="Kanai T."/>
            <person name="Matsumi R."/>
            <person name="Fujiwara S."/>
            <person name="Imanaka T."/>
        </authorList>
    </citation>
    <scope>NUCLEOTIDE SEQUENCE [LARGE SCALE GENOMIC DNA]</scope>
    <source>
        <strain evidence="2">ATCC BAA-918 / JCM 12380 / KOD1</strain>
    </source>
</reference>
<keyword evidence="2" id="KW-1185">Reference proteome</keyword>
<proteinExistence type="predicted"/>
<organism evidence="1 2">
    <name type="scientific">Thermococcus kodakarensis (strain ATCC BAA-918 / JCM 12380 / KOD1)</name>
    <name type="common">Pyrococcus kodakaraensis (strain KOD1)</name>
    <dbReference type="NCBI Taxonomy" id="69014"/>
    <lineage>
        <taxon>Archaea</taxon>
        <taxon>Methanobacteriati</taxon>
        <taxon>Methanobacteriota</taxon>
        <taxon>Thermococci</taxon>
        <taxon>Thermococcales</taxon>
        <taxon>Thermococcaceae</taxon>
        <taxon>Thermococcus</taxon>
    </lineage>
</organism>
<dbReference type="AlphaFoldDB" id="Q5JFD0"/>
<gene>
    <name evidence="1" type="ordered locus">TK0579</name>
</gene>
<dbReference type="EMBL" id="AP006878">
    <property type="protein sequence ID" value="BAD84768.1"/>
    <property type="molecule type" value="Genomic_DNA"/>
</dbReference>
<name>Q5JFD0_THEKO</name>
<accession>Q5JFD0</accession>
<dbReference type="GeneID" id="78447093"/>
<dbReference type="STRING" id="69014.TK0579"/>
<dbReference type="RefSeq" id="WP_011249534.1">
    <property type="nucleotide sequence ID" value="NC_006624.1"/>
</dbReference>
<sequence length="104" mass="12025">MTEYLIIIDGEQFVTEAPHVLAAWEVAIAQAALMLHEGRLRSEDVEIHVFSEREAKREGVPILFPKRLNRLEVLQKVEDLREELRRVRPHEGQATLEQFVGVRA</sequence>
<evidence type="ECO:0000313" key="1">
    <source>
        <dbReference type="EMBL" id="BAD84768.1"/>
    </source>
</evidence>
<dbReference type="InParanoid" id="Q5JFD0"/>